<dbReference type="GO" id="GO:0008073">
    <property type="term" value="F:ornithine decarboxylase inhibitor activity"/>
    <property type="evidence" value="ECO:0007669"/>
    <property type="project" value="InterPro"/>
</dbReference>
<dbReference type="Gene3D" id="3.40.630.60">
    <property type="match status" value="1"/>
</dbReference>
<reference evidence="7" key="1">
    <citation type="submission" date="2013-11" db="EMBL/GenBank/DDBJ databases">
        <title>Genome sequence of the fusiform rust pathogen reveals effectors for host alternation and coevolution with pine.</title>
        <authorList>
            <consortium name="DOE Joint Genome Institute"/>
            <person name="Smith K."/>
            <person name="Pendleton A."/>
            <person name="Kubisiak T."/>
            <person name="Anderson C."/>
            <person name="Salamov A."/>
            <person name="Aerts A."/>
            <person name="Riley R."/>
            <person name="Clum A."/>
            <person name="Lindquist E."/>
            <person name="Ence D."/>
            <person name="Campbell M."/>
            <person name="Kronenberg Z."/>
            <person name="Feau N."/>
            <person name="Dhillon B."/>
            <person name="Hamelin R."/>
            <person name="Burleigh J."/>
            <person name="Smith J."/>
            <person name="Yandell M."/>
            <person name="Nelson C."/>
            <person name="Grigoriev I."/>
            <person name="Davis J."/>
        </authorList>
    </citation>
    <scope>NUCLEOTIDE SEQUENCE</scope>
    <source>
        <strain evidence="7">G11</strain>
    </source>
</reference>
<dbReference type="InterPro" id="IPR002993">
    <property type="entry name" value="ODC_AZ"/>
</dbReference>
<dbReference type="OrthoDB" id="5959761at2759"/>
<dbReference type="Proteomes" id="UP000886653">
    <property type="component" value="Unassembled WGS sequence"/>
</dbReference>
<evidence type="ECO:0000256" key="1">
    <source>
        <dbReference type="ARBA" id="ARBA00002307"/>
    </source>
</evidence>
<comment type="function">
    <text evidence="1">Ornithine decarboxylase (ODC) antizyme protein that negatively regulates ODC activity and intracellular polyamine biosynthesis in response to increased intracellular polyamine levels. Binds to ODC monomers, inhibiting the assembly of the functional ODC homodimer, and targets the monomers for ubiquitin-independent proteolytic destruction by the 26S proteasome.</text>
</comment>
<sequence length="248" mass="26487">MEILKPKNQSSLSASIGSALSGAAAPDDFSGGRDRHVRGVTAPFFQNSSSTVFVNFPSSISSPITPDSTPPTSHYIKSSGTNSSLSSGQEVNPDLFKNHKSVCSIPTLTPCASSESLLFELNHSNSNILTPVFPEGLKDVEGIHDVSATLPAGLQGVLVDKNSGTRTVYILGLDAPAVSRECLKTLLVELLDLADEKLEADEIVFVLEKQRFGLRELLQGLLYVGGQVIRHHEDVVAEDSFVLIGVEL</sequence>
<dbReference type="InterPro" id="IPR038581">
    <property type="entry name" value="ODC_AZ_sf"/>
</dbReference>
<comment type="similarity">
    <text evidence="2">Belongs to the ODC antizyme family.</text>
</comment>
<dbReference type="GO" id="GO:0005634">
    <property type="term" value="C:nucleus"/>
    <property type="evidence" value="ECO:0007669"/>
    <property type="project" value="TreeGrafter"/>
</dbReference>
<feature type="compositionally biased region" description="Low complexity" evidence="6">
    <location>
        <begin position="61"/>
        <end position="87"/>
    </location>
</feature>
<dbReference type="AlphaFoldDB" id="A0A9P6NT64"/>
<evidence type="ECO:0000313" key="8">
    <source>
        <dbReference type="Proteomes" id="UP000886653"/>
    </source>
</evidence>
<evidence type="ECO:0000256" key="2">
    <source>
        <dbReference type="ARBA" id="ARBA00008796"/>
    </source>
</evidence>
<proteinExistence type="inferred from homology"/>
<dbReference type="EMBL" id="MU167214">
    <property type="protein sequence ID" value="KAG0151167.1"/>
    <property type="molecule type" value="Genomic_DNA"/>
</dbReference>
<name>A0A9P6NT64_9BASI</name>
<accession>A0A9P6NT64</accession>
<evidence type="ECO:0000256" key="4">
    <source>
        <dbReference type="ARBA" id="ARBA00017712"/>
    </source>
</evidence>
<dbReference type="PANTHER" id="PTHR10279:SF10">
    <property type="entry name" value="ORNITHINE DECARBOXYLASE ANTIZYME"/>
    <property type="match status" value="1"/>
</dbReference>
<dbReference type="InterPro" id="IPR016181">
    <property type="entry name" value="Acyl_CoA_acyltransferase"/>
</dbReference>
<dbReference type="GO" id="GO:0045732">
    <property type="term" value="P:positive regulation of protein catabolic process"/>
    <property type="evidence" value="ECO:0007669"/>
    <property type="project" value="TreeGrafter"/>
</dbReference>
<evidence type="ECO:0000313" key="7">
    <source>
        <dbReference type="EMBL" id="KAG0151167.1"/>
    </source>
</evidence>
<protein>
    <recommendedName>
        <fullName evidence="4">Ornithine decarboxylase antizyme</fullName>
    </recommendedName>
</protein>
<evidence type="ECO:0000256" key="5">
    <source>
        <dbReference type="ARBA" id="ARBA00022758"/>
    </source>
</evidence>
<keyword evidence="8" id="KW-1185">Reference proteome</keyword>
<feature type="region of interest" description="Disordered" evidence="6">
    <location>
        <begin position="61"/>
        <end position="91"/>
    </location>
</feature>
<dbReference type="GO" id="GO:0005737">
    <property type="term" value="C:cytoplasm"/>
    <property type="evidence" value="ECO:0007669"/>
    <property type="project" value="TreeGrafter"/>
</dbReference>
<gene>
    <name evidence="7" type="ORF">CROQUDRAFT_103758</name>
</gene>
<comment type="caution">
    <text evidence="7">The sequence shown here is derived from an EMBL/GenBank/DDBJ whole genome shotgun (WGS) entry which is preliminary data.</text>
</comment>
<dbReference type="GO" id="GO:0075523">
    <property type="term" value="P:viral translational frameshifting"/>
    <property type="evidence" value="ECO:0007669"/>
    <property type="project" value="UniProtKB-KW"/>
</dbReference>
<organism evidence="7 8">
    <name type="scientific">Cronartium quercuum f. sp. fusiforme G11</name>
    <dbReference type="NCBI Taxonomy" id="708437"/>
    <lineage>
        <taxon>Eukaryota</taxon>
        <taxon>Fungi</taxon>
        <taxon>Dikarya</taxon>
        <taxon>Basidiomycota</taxon>
        <taxon>Pucciniomycotina</taxon>
        <taxon>Pucciniomycetes</taxon>
        <taxon>Pucciniales</taxon>
        <taxon>Coleosporiaceae</taxon>
        <taxon>Cronartium</taxon>
    </lineage>
</organism>
<evidence type="ECO:0000256" key="3">
    <source>
        <dbReference type="ARBA" id="ARBA00011486"/>
    </source>
</evidence>
<dbReference type="Pfam" id="PF02100">
    <property type="entry name" value="ODC_AZ"/>
    <property type="match status" value="1"/>
</dbReference>
<dbReference type="SUPFAM" id="SSF55729">
    <property type="entry name" value="Acyl-CoA N-acyltransferases (Nat)"/>
    <property type="match status" value="1"/>
</dbReference>
<comment type="subunit">
    <text evidence="3">Interacts with ODC and thereby sterically blocks ODC homodimerization.</text>
</comment>
<evidence type="ECO:0000256" key="6">
    <source>
        <dbReference type="SAM" id="MobiDB-lite"/>
    </source>
</evidence>
<dbReference type="PANTHER" id="PTHR10279">
    <property type="entry name" value="ORNITHINE DECARBOXYLASE ANTIZYME"/>
    <property type="match status" value="1"/>
</dbReference>
<keyword evidence="5" id="KW-0688">Ribosomal frameshifting</keyword>